<dbReference type="Pfam" id="PF06834">
    <property type="entry name" value="TraU"/>
    <property type="match status" value="1"/>
</dbReference>
<organism evidence="1 2">
    <name type="scientific">Photobacterium aquae</name>
    <dbReference type="NCBI Taxonomy" id="1195763"/>
    <lineage>
        <taxon>Bacteria</taxon>
        <taxon>Pseudomonadati</taxon>
        <taxon>Pseudomonadota</taxon>
        <taxon>Gammaproteobacteria</taxon>
        <taxon>Vibrionales</taxon>
        <taxon>Vibrionaceae</taxon>
        <taxon>Photobacterium</taxon>
    </lineage>
</organism>
<name>A0A0J1GUY7_9GAMM</name>
<dbReference type="EMBL" id="LDOT01000032">
    <property type="protein sequence ID" value="KLV03563.1"/>
    <property type="molecule type" value="Genomic_DNA"/>
</dbReference>
<reference evidence="1 2" key="1">
    <citation type="submission" date="2015-05" db="EMBL/GenBank/DDBJ databases">
        <title>Photobacterium galathea sp. nov.</title>
        <authorList>
            <person name="Machado H."/>
            <person name="Gram L."/>
        </authorList>
    </citation>
    <scope>NUCLEOTIDE SEQUENCE [LARGE SCALE GENOMIC DNA]</scope>
    <source>
        <strain evidence="1 2">CGMCC 1.12159</strain>
    </source>
</reference>
<dbReference type="InterPro" id="IPR009649">
    <property type="entry name" value="TraU"/>
</dbReference>
<sequence length="317" mass="35442">MGSCQTGNLLSANLINDVPWSAMYPIKLAGIQISPNGDKPDYASNKRACACQDDLGIYVPGLVQSMWEPARLVELVRQPNCFISMNGAEIELTSGRKRGKVGHSSHGREDKRNQTGFWHYHYYSYPLLLMLEMIVPNRCSDGQMGMDLLYLSELDATWNDPELSFFTTPEAAIFSNPIALAACITDAASSTAGNPMESLYWCAGAWGSLYPFTGYTTNNGSIATKTSLLATRAVAALHRRMLAFKTAGNEALCDSELYPTIPKQQYKMNMMYPVAESQGTHNIGESTFTWGEWRNIPSREDSVYMLWRWNDCCMTYY</sequence>
<accession>A0A0J1GUY7</accession>
<evidence type="ECO:0000313" key="2">
    <source>
        <dbReference type="Proteomes" id="UP000036097"/>
    </source>
</evidence>
<comment type="caution">
    <text evidence="1">The sequence shown here is derived from an EMBL/GenBank/DDBJ whole genome shotgun (WGS) entry which is preliminary data.</text>
</comment>
<evidence type="ECO:0008006" key="3">
    <source>
        <dbReference type="Google" id="ProtNLM"/>
    </source>
</evidence>
<dbReference type="PATRIC" id="fig|1195763.3.peg.4020"/>
<evidence type="ECO:0000313" key="1">
    <source>
        <dbReference type="EMBL" id="KLV03563.1"/>
    </source>
</evidence>
<proteinExistence type="predicted"/>
<dbReference type="STRING" id="1195763.ABT56_18810"/>
<dbReference type="AlphaFoldDB" id="A0A0J1GUY7"/>
<dbReference type="Proteomes" id="UP000036097">
    <property type="component" value="Unassembled WGS sequence"/>
</dbReference>
<protein>
    <recommendedName>
        <fullName evidence="3">Conjugal transfer protein TraU</fullName>
    </recommendedName>
</protein>
<gene>
    <name evidence="1" type="ORF">ABT56_18810</name>
</gene>
<keyword evidence="2" id="KW-1185">Reference proteome</keyword>